<dbReference type="SUPFAM" id="SSF117916">
    <property type="entry name" value="Fe-S cluster assembly (FSCA) domain-like"/>
    <property type="match status" value="1"/>
</dbReference>
<dbReference type="InterPro" id="IPR016217">
    <property type="entry name" value="N_fixation_NifU"/>
</dbReference>
<dbReference type="Pfam" id="PF01106">
    <property type="entry name" value="NifU"/>
    <property type="match status" value="1"/>
</dbReference>
<organism evidence="12 13">
    <name type="scientific">Campylobacter magnus</name>
    <dbReference type="NCBI Taxonomy" id="3026462"/>
    <lineage>
        <taxon>Bacteria</taxon>
        <taxon>Pseudomonadati</taxon>
        <taxon>Campylobacterota</taxon>
        <taxon>Epsilonproteobacteria</taxon>
        <taxon>Campylobacterales</taxon>
        <taxon>Campylobacteraceae</taxon>
        <taxon>Campylobacter</taxon>
    </lineage>
</organism>
<dbReference type="Pfam" id="PF04324">
    <property type="entry name" value="Fer2_BFD"/>
    <property type="match status" value="1"/>
</dbReference>
<feature type="domain" description="BFD-like [2Fe-2S]-binding" evidence="11">
    <location>
        <begin position="159"/>
        <end position="201"/>
    </location>
</feature>
<keyword evidence="6 8" id="KW-0535">Nitrogen fixation</keyword>
<evidence type="ECO:0000313" key="12">
    <source>
        <dbReference type="EMBL" id="MDO2409005.1"/>
    </source>
</evidence>
<evidence type="ECO:0000259" key="11">
    <source>
        <dbReference type="Pfam" id="PF04324"/>
    </source>
</evidence>
<accession>A0ABT8T6G9</accession>
<dbReference type="InterPro" id="IPR002871">
    <property type="entry name" value="NIF_FeS_clus_asmbl_NifU_N"/>
</dbReference>
<dbReference type="RefSeq" id="WP_302243788.1">
    <property type="nucleotide sequence ID" value="NZ_JAULJQ010000002.1"/>
</dbReference>
<evidence type="ECO:0000256" key="1">
    <source>
        <dbReference type="ARBA" id="ARBA00015278"/>
    </source>
</evidence>
<evidence type="ECO:0000259" key="9">
    <source>
        <dbReference type="Pfam" id="PF01106"/>
    </source>
</evidence>
<dbReference type="Proteomes" id="UP001171111">
    <property type="component" value="Unassembled WGS sequence"/>
</dbReference>
<evidence type="ECO:0000256" key="5">
    <source>
        <dbReference type="ARBA" id="ARBA00023014"/>
    </source>
</evidence>
<proteinExistence type="inferred from homology"/>
<dbReference type="PANTHER" id="PTHR10093">
    <property type="entry name" value="IRON-SULFUR CLUSTER ASSEMBLY ENZYME NIFU HOMOLOG"/>
    <property type="match status" value="1"/>
</dbReference>
<evidence type="ECO:0000256" key="8">
    <source>
        <dbReference type="PIRNR" id="PIRNR000375"/>
    </source>
</evidence>
<keyword evidence="3" id="KW-0479">Metal-binding</keyword>
<protein>
    <recommendedName>
        <fullName evidence="1 8">Nitrogen fixation protein NifU</fullName>
    </recommendedName>
</protein>
<name>A0ABT8T6G9_9BACT</name>
<dbReference type="Pfam" id="PF01592">
    <property type="entry name" value="NifU_N"/>
    <property type="match status" value="1"/>
</dbReference>
<evidence type="ECO:0000256" key="2">
    <source>
        <dbReference type="ARBA" id="ARBA00022714"/>
    </source>
</evidence>
<keyword evidence="2" id="KW-0001">2Fe-2S</keyword>
<feature type="domain" description="NIF system FeS cluster assembly NifU C-terminal" evidence="9">
    <location>
        <begin position="259"/>
        <end position="330"/>
    </location>
</feature>
<feature type="domain" description="NIF system FeS cluster assembly NifU N-terminal" evidence="10">
    <location>
        <begin position="14"/>
        <end position="148"/>
    </location>
</feature>
<evidence type="ECO:0000256" key="6">
    <source>
        <dbReference type="ARBA" id="ARBA00023231"/>
    </source>
</evidence>
<dbReference type="Gene3D" id="3.90.1010.10">
    <property type="match status" value="1"/>
</dbReference>
<keyword evidence="13" id="KW-1185">Reference proteome</keyword>
<comment type="function">
    <text evidence="8">May be involved in the formation or repair of [Fe-S] clusters present in iron-sulfur proteins.</text>
</comment>
<dbReference type="InterPro" id="IPR034904">
    <property type="entry name" value="FSCA_dom_sf"/>
</dbReference>
<evidence type="ECO:0000256" key="3">
    <source>
        <dbReference type="ARBA" id="ARBA00022723"/>
    </source>
</evidence>
<dbReference type="Gene3D" id="3.30.300.130">
    <property type="entry name" value="Fe-S cluster assembly (FSCA)"/>
    <property type="match status" value="1"/>
</dbReference>
<evidence type="ECO:0000256" key="7">
    <source>
        <dbReference type="ARBA" id="ARBA00034078"/>
    </source>
</evidence>
<keyword evidence="5" id="KW-0411">Iron-sulfur</keyword>
<keyword evidence="4" id="KW-0408">Iron</keyword>
<dbReference type="PIRSF" id="PIRSF000375">
    <property type="entry name" value="NifU"/>
    <property type="match status" value="1"/>
</dbReference>
<evidence type="ECO:0000259" key="10">
    <source>
        <dbReference type="Pfam" id="PF01592"/>
    </source>
</evidence>
<reference evidence="12 13" key="1">
    <citation type="submission" date="2023-06" db="EMBL/GenBank/DDBJ databases">
        <title>Campylobacter magnum sp. nov., isolated from cecal contents of domestic pigs (Sus scrofa domesticus).</title>
        <authorList>
            <person name="Papic B."/>
            <person name="Gruntar I."/>
        </authorList>
    </citation>
    <scope>NUCLEOTIDE SEQUENCE [LARGE SCALE GENOMIC DNA]</scope>
    <source>
        <strain evidence="13">34484-21</strain>
    </source>
</reference>
<comment type="caution">
    <text evidence="12">The sequence shown here is derived from an EMBL/GenBank/DDBJ whole genome shotgun (WGS) entry which is preliminary data.</text>
</comment>
<dbReference type="InterPro" id="IPR007419">
    <property type="entry name" value="BFD-like_2Fe2S-bd_dom"/>
</dbReference>
<dbReference type="InterPro" id="IPR001075">
    <property type="entry name" value="NIF_FeS_clus_asmbl_NifU_C"/>
</dbReference>
<dbReference type="EMBL" id="JAULJQ010000002">
    <property type="protein sequence ID" value="MDO2409005.1"/>
    <property type="molecule type" value="Genomic_DNA"/>
</dbReference>
<comment type="similarity">
    <text evidence="8">Belongs to the NifU family.</text>
</comment>
<evidence type="ECO:0000313" key="13">
    <source>
        <dbReference type="Proteomes" id="UP001171111"/>
    </source>
</evidence>
<sequence>MAKNNLINQNIWAEYSKKVQDSMNNPRNMGEITEEQAEAMGCKLIVADFGAEACGDAVRLYWAVDPNTDIIKEAKFKSFGCGTAIASSDYMAELCRGKRVEEAVKITNLDVERAMRDNPDTPAVPPQKMHCSVMAYDVIKRAASQYMGVDPEHFEDQIIVCECARISLGTIKEVIKLNDLKTVEQITEYTKAGAFCKSCIKPGGHEKREYYLVDILAETRAEMEAERMKAVADAKVGAFGLESDLAFEELTVIKQLKAIEALIDENIRPMLQMDGGDMEVIDIQKADDGKIDVYIRYMGACSGCSHGGAGGGTLIAIENMLTTTLSPNIRIMPV</sequence>
<comment type="cofactor">
    <cofactor evidence="7">
        <name>[2Fe-2S] cluster</name>
        <dbReference type="ChEBI" id="CHEBI:190135"/>
    </cofactor>
</comment>
<evidence type="ECO:0000256" key="4">
    <source>
        <dbReference type="ARBA" id="ARBA00023004"/>
    </source>
</evidence>
<dbReference type="Gene3D" id="1.10.10.1100">
    <property type="entry name" value="BFD-like [2Fe-2S]-binding domain"/>
    <property type="match status" value="1"/>
</dbReference>
<dbReference type="CDD" id="cd06664">
    <property type="entry name" value="IscU_like"/>
    <property type="match status" value="1"/>
</dbReference>
<dbReference type="SUPFAM" id="SSF82649">
    <property type="entry name" value="SufE/NifU"/>
    <property type="match status" value="1"/>
</dbReference>
<dbReference type="InterPro" id="IPR041854">
    <property type="entry name" value="BFD-like_2Fe2S-bd_dom_sf"/>
</dbReference>
<gene>
    <name evidence="12" type="ORF">Q2362_02680</name>
</gene>